<reference evidence="1 3" key="1">
    <citation type="submission" date="2023-01" db="EMBL/GenBank/DDBJ databases">
        <title>Genome-based reclassification of Anoxybacillus geothermalis as a later heterotypic synonym of Anoxybacillus rupiensis.</title>
        <authorList>
            <person name="Inan Bektas K."/>
            <person name="Canakci S."/>
            <person name="Belduz A.A."/>
            <person name="Guler H.H."/>
        </authorList>
    </citation>
    <scope>NUCLEOTIDE SEQUENCE [LARGE SCALE GENOMIC DNA]</scope>
    <source>
        <strain evidence="1 3">DSM 17127</strain>
    </source>
</reference>
<gene>
    <name evidence="2" type="ORF">P9850_08805</name>
    <name evidence="1" type="ORF">PNH38_00320</name>
</gene>
<dbReference type="AlphaFoldDB" id="A0ABD5IVC4"/>
<proteinExistence type="predicted"/>
<accession>A0ABD5IVC4</accession>
<dbReference type="EMBL" id="JARTLI010000013">
    <property type="protein sequence ID" value="MED5051947.1"/>
    <property type="molecule type" value="Genomic_DNA"/>
</dbReference>
<dbReference type="RefSeq" id="WP_044742298.1">
    <property type="nucleotide sequence ID" value="NZ_JACIDF010000002.1"/>
</dbReference>
<dbReference type="EMBL" id="JAQOTG010000001">
    <property type="protein sequence ID" value="MDE8562319.1"/>
    <property type="molecule type" value="Genomic_DNA"/>
</dbReference>
<reference evidence="2 4" key="2">
    <citation type="submission" date="2023-03" db="EMBL/GenBank/DDBJ databases">
        <title>Bacillus Genome Sequencing.</title>
        <authorList>
            <person name="Dunlap C."/>
        </authorList>
    </citation>
    <scope>NUCLEOTIDE SEQUENCE [LARGE SCALE GENOMIC DNA]</scope>
    <source>
        <strain evidence="2 4">NRS-38</strain>
    </source>
</reference>
<evidence type="ECO:0000313" key="3">
    <source>
        <dbReference type="Proteomes" id="UP001213979"/>
    </source>
</evidence>
<dbReference type="InterPro" id="IPR025555">
    <property type="entry name" value="YppG"/>
</dbReference>
<dbReference type="Pfam" id="PF14179">
    <property type="entry name" value="YppG"/>
    <property type="match status" value="1"/>
</dbReference>
<evidence type="ECO:0000313" key="4">
    <source>
        <dbReference type="Proteomes" id="UP001339962"/>
    </source>
</evidence>
<comment type="caution">
    <text evidence="2">The sequence shown here is derived from an EMBL/GenBank/DDBJ whole genome shotgun (WGS) entry which is preliminary data.</text>
</comment>
<name>A0ABD5IVC4_9BACL</name>
<keyword evidence="3" id="KW-1185">Reference proteome</keyword>
<organism evidence="2 4">
    <name type="scientific">Anoxybacteroides rupiense</name>
    <dbReference type="NCBI Taxonomy" id="311460"/>
    <lineage>
        <taxon>Bacteria</taxon>
        <taxon>Bacillati</taxon>
        <taxon>Bacillota</taxon>
        <taxon>Bacilli</taxon>
        <taxon>Bacillales</taxon>
        <taxon>Anoxybacillaceae</taxon>
        <taxon>Anoxybacteroides</taxon>
    </lineage>
</organism>
<evidence type="ECO:0000313" key="2">
    <source>
        <dbReference type="EMBL" id="MED5051947.1"/>
    </source>
</evidence>
<sequence>MYQYPYRVPLPPSSPQWPYPTGGWHMPYSQAFSHWPIHQGYPVGNSMNQQPYFMHGTNPPYPVGKNAGAPYPVPYAPSGPVLKPPASGLPSIMSQFKNSDGTYDINKMMNTMGQMIQTVNQIGGVLKGLVGAFKA</sequence>
<protein>
    <submittedName>
        <fullName evidence="2">YppG family protein</fullName>
    </submittedName>
</protein>
<dbReference type="Proteomes" id="UP001213979">
    <property type="component" value="Unassembled WGS sequence"/>
</dbReference>
<evidence type="ECO:0000313" key="1">
    <source>
        <dbReference type="EMBL" id="MDE8562319.1"/>
    </source>
</evidence>
<dbReference type="Proteomes" id="UP001339962">
    <property type="component" value="Unassembled WGS sequence"/>
</dbReference>